<dbReference type="InterPro" id="IPR012334">
    <property type="entry name" value="Pectin_lyas_fold"/>
</dbReference>
<dbReference type="AlphaFoldDB" id="A0A5M3WJR7"/>
<dbReference type="SMART" id="SM00710">
    <property type="entry name" value="PbH1"/>
    <property type="match status" value="7"/>
</dbReference>
<protein>
    <recommendedName>
        <fullName evidence="1">Right handed beta helix domain-containing protein</fullName>
    </recommendedName>
</protein>
<reference evidence="2 3" key="1">
    <citation type="submission" date="2019-10" db="EMBL/GenBank/DDBJ databases">
        <title>Whole genome shotgun sequence of Acrocarpospora macrocephala NBRC 16266.</title>
        <authorList>
            <person name="Ichikawa N."/>
            <person name="Kimura A."/>
            <person name="Kitahashi Y."/>
            <person name="Komaki H."/>
            <person name="Oguchi A."/>
        </authorList>
    </citation>
    <scope>NUCLEOTIDE SEQUENCE [LARGE SCALE GENOMIC DNA]</scope>
    <source>
        <strain evidence="2 3">NBRC 16266</strain>
    </source>
</reference>
<dbReference type="EMBL" id="BLAE01000010">
    <property type="protein sequence ID" value="GES08409.1"/>
    <property type="molecule type" value="Genomic_DNA"/>
</dbReference>
<dbReference type="SUPFAM" id="SSF51126">
    <property type="entry name" value="Pectin lyase-like"/>
    <property type="match status" value="1"/>
</dbReference>
<evidence type="ECO:0000313" key="2">
    <source>
        <dbReference type="EMBL" id="GES08409.1"/>
    </source>
</evidence>
<dbReference type="InterPro" id="IPR039448">
    <property type="entry name" value="Beta_helix"/>
</dbReference>
<proteinExistence type="predicted"/>
<sequence length="374" mass="38616">MSSIAIRTGVLLTVGFLLIVGLGPIQQAAFAARVTATCNNSATDAATINSAISSSAVGDEIVIDGPCSITATIVLSPSRSYRGDSRSTVLKQANGANLAALMASAGWVNNTTTTDTPVSVRSLTLDGNKANNSAATIGLVVRSWQTTIEDLQVLAFGGNGIRVTNESVNGTQITNTQVNGRIANVFVTGSDSSGIWVQDSGNAVTDWYLVDNWIADSGADGIHLDNAAGWVVERNHVYGVANNAIYANRTFGTSVSDNYIEDFGQNSTTGTYYGINATVQGDAATTINGNRVFNFQNEVAGSTYRYLGISQVNYNSGFATVADNVIRGKGTTGTGLYYSKGGATALTVVSTGNNVTGVATQRSVGAGVTVTAGL</sequence>
<evidence type="ECO:0000313" key="3">
    <source>
        <dbReference type="Proteomes" id="UP000331127"/>
    </source>
</evidence>
<keyword evidence="3" id="KW-1185">Reference proteome</keyword>
<dbReference type="Pfam" id="PF13229">
    <property type="entry name" value="Beta_helix"/>
    <property type="match status" value="1"/>
</dbReference>
<dbReference type="InterPro" id="IPR006626">
    <property type="entry name" value="PbH1"/>
</dbReference>
<dbReference type="InterPro" id="IPR011050">
    <property type="entry name" value="Pectin_lyase_fold/virulence"/>
</dbReference>
<organism evidence="2 3">
    <name type="scientific">Acrocarpospora macrocephala</name>
    <dbReference type="NCBI Taxonomy" id="150177"/>
    <lineage>
        <taxon>Bacteria</taxon>
        <taxon>Bacillati</taxon>
        <taxon>Actinomycetota</taxon>
        <taxon>Actinomycetes</taxon>
        <taxon>Streptosporangiales</taxon>
        <taxon>Streptosporangiaceae</taxon>
        <taxon>Acrocarpospora</taxon>
    </lineage>
</organism>
<dbReference type="Gene3D" id="2.160.20.10">
    <property type="entry name" value="Single-stranded right-handed beta-helix, Pectin lyase-like"/>
    <property type="match status" value="1"/>
</dbReference>
<feature type="domain" description="Right handed beta helix" evidence="1">
    <location>
        <begin position="142"/>
        <end position="294"/>
    </location>
</feature>
<gene>
    <name evidence="2" type="ORF">Amac_020050</name>
</gene>
<name>A0A5M3WJR7_9ACTN</name>
<dbReference type="RefSeq" id="WP_218040984.1">
    <property type="nucleotide sequence ID" value="NZ_BAAAHL010000038.1"/>
</dbReference>
<accession>A0A5M3WJR7</accession>
<dbReference type="Proteomes" id="UP000331127">
    <property type="component" value="Unassembled WGS sequence"/>
</dbReference>
<evidence type="ECO:0000259" key="1">
    <source>
        <dbReference type="Pfam" id="PF13229"/>
    </source>
</evidence>
<comment type="caution">
    <text evidence="2">The sequence shown here is derived from an EMBL/GenBank/DDBJ whole genome shotgun (WGS) entry which is preliminary data.</text>
</comment>